<name>A0A7W8CTG7_9BACL</name>
<dbReference type="InterPro" id="IPR011528">
    <property type="entry name" value="NERD"/>
</dbReference>
<dbReference type="PROSITE" id="PS50965">
    <property type="entry name" value="NERD"/>
    <property type="match status" value="1"/>
</dbReference>
<sequence>MKRLTENEALETLLLRLADGHPQRIFLENRLYRTAGGERGEARLQSRFKEFWIDGDFKVLWDVSLALGDWKVQLDGILLMERCALVIESKNISGEIYFNEATGEFFRLNLNGEKTVLEDPRVQLSKHIRFLTRWFAQHKIPLPVSGLAVFTSKHCEFITKPPGAPICKTYQMPDHLLKMWQSHPPKTARLHIAKVSKLLLANQTPFKRQPLCRQYTINPSDIKTGVLCRACSTLSMQREKRGWTCTRCGERDAAAHVHAAREYFSIVDDSLTNRDFRKFCKLESRSVASRLLSKLELDTTGEWKSCVYRLQKKK</sequence>
<keyword evidence="3" id="KW-1185">Reference proteome</keyword>
<dbReference type="RefSeq" id="WP_241666175.1">
    <property type="nucleotide sequence ID" value="NZ_JACHHE010000004.1"/>
</dbReference>
<reference evidence="2 3" key="1">
    <citation type="submission" date="2020-08" db="EMBL/GenBank/DDBJ databases">
        <title>Genomic Encyclopedia of Type Strains, Phase IV (KMG-IV): sequencing the most valuable type-strain genomes for metagenomic binning, comparative biology and taxonomic classification.</title>
        <authorList>
            <person name="Goeker M."/>
        </authorList>
    </citation>
    <scope>NUCLEOTIDE SEQUENCE [LARGE SCALE GENOMIC DNA]</scope>
    <source>
        <strain evidence="2 3">DSM 15895</strain>
    </source>
</reference>
<dbReference type="AlphaFoldDB" id="A0A7W8CTG7"/>
<feature type="domain" description="NERD" evidence="1">
    <location>
        <begin position="36"/>
        <end position="154"/>
    </location>
</feature>
<protein>
    <recommendedName>
        <fullName evidence="1">NERD domain-containing protein</fullName>
    </recommendedName>
</protein>
<dbReference type="Pfam" id="PF08378">
    <property type="entry name" value="NERD"/>
    <property type="match status" value="1"/>
</dbReference>
<evidence type="ECO:0000313" key="3">
    <source>
        <dbReference type="Proteomes" id="UP000525923"/>
    </source>
</evidence>
<evidence type="ECO:0000259" key="1">
    <source>
        <dbReference type="PROSITE" id="PS50965"/>
    </source>
</evidence>
<proteinExistence type="predicted"/>
<dbReference type="Proteomes" id="UP000525923">
    <property type="component" value="Unassembled WGS sequence"/>
</dbReference>
<organism evidence="2 3">
    <name type="scientific">Planococcus koreensis</name>
    <dbReference type="NCBI Taxonomy" id="112331"/>
    <lineage>
        <taxon>Bacteria</taxon>
        <taxon>Bacillati</taxon>
        <taxon>Bacillota</taxon>
        <taxon>Bacilli</taxon>
        <taxon>Bacillales</taxon>
        <taxon>Caryophanaceae</taxon>
        <taxon>Planococcus</taxon>
    </lineage>
</organism>
<accession>A0A7W8CTG7</accession>
<gene>
    <name evidence="2" type="ORF">HNQ44_001611</name>
</gene>
<dbReference type="EMBL" id="JACHHE010000004">
    <property type="protein sequence ID" value="MBB5180183.1"/>
    <property type="molecule type" value="Genomic_DNA"/>
</dbReference>
<evidence type="ECO:0000313" key="2">
    <source>
        <dbReference type="EMBL" id="MBB5180183.1"/>
    </source>
</evidence>
<comment type="caution">
    <text evidence="2">The sequence shown here is derived from an EMBL/GenBank/DDBJ whole genome shotgun (WGS) entry which is preliminary data.</text>
</comment>